<evidence type="ECO:0000259" key="6">
    <source>
        <dbReference type="Pfam" id="PF00724"/>
    </source>
</evidence>
<dbReference type="PANTHER" id="PTHR43303">
    <property type="entry name" value="NADPH DEHYDROGENASE C23G7.10C-RELATED"/>
    <property type="match status" value="1"/>
</dbReference>
<evidence type="ECO:0000256" key="5">
    <source>
        <dbReference type="ARBA" id="ARBA00023002"/>
    </source>
</evidence>
<dbReference type="AlphaFoldDB" id="A0A087B9T7"/>
<dbReference type="STRING" id="1692.BMAGN_1582"/>
<dbReference type="InterPro" id="IPR001155">
    <property type="entry name" value="OxRdtase_FMN_N"/>
</dbReference>
<comment type="caution">
    <text evidence="7">The sequence shown here is derived from an EMBL/GenBank/DDBJ whole genome shotgun (WGS) entry which is preliminary data.</text>
</comment>
<dbReference type="Proteomes" id="UP000029052">
    <property type="component" value="Unassembled WGS sequence"/>
</dbReference>
<proteinExistence type="predicted"/>
<dbReference type="EMBL" id="JGZB01000008">
    <property type="protein sequence ID" value="KFI67787.1"/>
    <property type="molecule type" value="Genomic_DNA"/>
</dbReference>
<dbReference type="RefSeq" id="WP_022860413.1">
    <property type="nucleotide sequence ID" value="NZ_JGZB01000008.1"/>
</dbReference>
<dbReference type="PANTHER" id="PTHR43303:SF4">
    <property type="entry name" value="NADPH DEHYDROGENASE C23G7.10C-RELATED"/>
    <property type="match status" value="1"/>
</dbReference>
<keyword evidence="8" id="KW-1185">Reference proteome</keyword>
<dbReference type="eggNOG" id="COG1902">
    <property type="taxonomic scope" value="Bacteria"/>
</dbReference>
<comment type="cofactor">
    <cofactor evidence="1">
        <name>FMN</name>
        <dbReference type="ChEBI" id="CHEBI:58210"/>
    </cofactor>
</comment>
<dbReference type="InterPro" id="IPR044152">
    <property type="entry name" value="YqjM-like"/>
</dbReference>
<dbReference type="EC" id="1.6.99.1" evidence="7"/>
<evidence type="ECO:0000256" key="2">
    <source>
        <dbReference type="ARBA" id="ARBA00022630"/>
    </source>
</evidence>
<dbReference type="Pfam" id="PF00724">
    <property type="entry name" value="Oxidored_FMN"/>
    <property type="match status" value="1"/>
</dbReference>
<keyword evidence="4" id="KW-0521">NADP</keyword>
<evidence type="ECO:0000256" key="4">
    <source>
        <dbReference type="ARBA" id="ARBA00022857"/>
    </source>
</evidence>
<keyword evidence="2" id="KW-0285">Flavoprotein</keyword>
<evidence type="ECO:0000313" key="8">
    <source>
        <dbReference type="Proteomes" id="UP000029052"/>
    </source>
</evidence>
<protein>
    <submittedName>
        <fullName evidence="7">NADH-dependent flavin oxidoreductase</fullName>
        <ecNumber evidence="7">1.6.99.1</ecNumber>
    </submittedName>
</protein>
<dbReference type="GO" id="GO:0010181">
    <property type="term" value="F:FMN binding"/>
    <property type="evidence" value="ECO:0007669"/>
    <property type="project" value="InterPro"/>
</dbReference>
<organism evidence="7 8">
    <name type="scientific">Bifidobacterium magnum</name>
    <dbReference type="NCBI Taxonomy" id="1692"/>
    <lineage>
        <taxon>Bacteria</taxon>
        <taxon>Bacillati</taxon>
        <taxon>Actinomycetota</taxon>
        <taxon>Actinomycetes</taxon>
        <taxon>Bifidobacteriales</taxon>
        <taxon>Bifidobacteriaceae</taxon>
        <taxon>Bifidobacterium</taxon>
    </lineage>
</organism>
<gene>
    <name evidence="7" type="ORF">BMAGN_1582</name>
</gene>
<keyword evidence="5 7" id="KW-0560">Oxidoreductase</keyword>
<name>A0A087B9T7_9BIFI</name>
<dbReference type="GO" id="GO:0003959">
    <property type="term" value="F:NADPH dehydrogenase activity"/>
    <property type="evidence" value="ECO:0007669"/>
    <property type="project" value="UniProtKB-EC"/>
</dbReference>
<evidence type="ECO:0000313" key="7">
    <source>
        <dbReference type="EMBL" id="KFI67787.1"/>
    </source>
</evidence>
<evidence type="ECO:0000256" key="3">
    <source>
        <dbReference type="ARBA" id="ARBA00022643"/>
    </source>
</evidence>
<sequence length="379" mass="41849">MAKKSKKQHDSQSKSEILLNQPLTLRGVTLRNRTILPPMCMYSVTAQDGRPNNFHYEHYMARANGGFGMIILEATAVAPNGRISPCDLGLWSDDQIDSYRWIVEDMKKAGAVPAIQLNHAGRKASTGCAELNVPYHAHVPEELGGWEDIVGPSPIAYGDLPVPRELTVEEIHAIEQQFRDAAWRTATAGFEAIEIHAAHGYLLNQFLDPLINHRTDEYGGSFENRARMLMETVDLVRGVIPETMPVLVRISATDWAKHGWNITDSVRLSRELKRHGVDMIDVSTGGVVPVSSDSMPVGPGYQVPFSTEVHKNADIPTTAVGLITKAKQAEKILAKNKATTIEIGRRALAEPSWPILALSKLGVPKEELPIPVQYQRGIY</sequence>
<evidence type="ECO:0000256" key="1">
    <source>
        <dbReference type="ARBA" id="ARBA00001917"/>
    </source>
</evidence>
<dbReference type="SUPFAM" id="SSF51395">
    <property type="entry name" value="FMN-linked oxidoreductases"/>
    <property type="match status" value="1"/>
</dbReference>
<accession>A0A087B9T7</accession>
<dbReference type="CDD" id="cd02932">
    <property type="entry name" value="OYE_YqiM_FMN"/>
    <property type="match status" value="1"/>
</dbReference>
<dbReference type="GO" id="GO:0050661">
    <property type="term" value="F:NADP binding"/>
    <property type="evidence" value="ECO:0007669"/>
    <property type="project" value="InterPro"/>
</dbReference>
<dbReference type="Gene3D" id="3.20.20.70">
    <property type="entry name" value="Aldolase class I"/>
    <property type="match status" value="1"/>
</dbReference>
<reference evidence="7 8" key="1">
    <citation type="submission" date="2014-03" db="EMBL/GenBank/DDBJ databases">
        <title>Genomics of Bifidobacteria.</title>
        <authorList>
            <person name="Ventura M."/>
            <person name="Milani C."/>
            <person name="Lugli G.A."/>
        </authorList>
    </citation>
    <scope>NUCLEOTIDE SEQUENCE [LARGE SCALE GENOMIC DNA]</scope>
    <source>
        <strain evidence="7 8">LMG 11591</strain>
    </source>
</reference>
<dbReference type="InterPro" id="IPR013785">
    <property type="entry name" value="Aldolase_TIM"/>
</dbReference>
<keyword evidence="3" id="KW-0288">FMN</keyword>
<feature type="domain" description="NADH:flavin oxidoreductase/NADH oxidase N-terminal" evidence="6">
    <location>
        <begin position="20"/>
        <end position="355"/>
    </location>
</feature>